<dbReference type="InterPro" id="IPR025508">
    <property type="entry name" value="DUF4395"/>
</dbReference>
<evidence type="ECO:0000256" key="1">
    <source>
        <dbReference type="SAM" id="Phobius"/>
    </source>
</evidence>
<comment type="caution">
    <text evidence="3">The sequence shown here is derived from an EMBL/GenBank/DDBJ whole genome shotgun (WGS) entry which is preliminary data.</text>
</comment>
<accession>A0ABW4FP58</accession>
<dbReference type="PIRSF" id="PIRSF030042">
    <property type="entry name" value="UCP030042"/>
    <property type="match status" value="1"/>
</dbReference>
<evidence type="ECO:0000313" key="4">
    <source>
        <dbReference type="Proteomes" id="UP001597145"/>
    </source>
</evidence>
<gene>
    <name evidence="3" type="ORF">ACFSCY_15145</name>
</gene>
<keyword evidence="1" id="KW-0472">Membrane</keyword>
<evidence type="ECO:0000259" key="2">
    <source>
        <dbReference type="Pfam" id="PF14340"/>
    </source>
</evidence>
<dbReference type="InterPro" id="IPR016942">
    <property type="entry name" value="UCP030042"/>
</dbReference>
<protein>
    <submittedName>
        <fullName evidence="3">DUF4395 domain-containing protein</fullName>
    </submittedName>
</protein>
<dbReference type="EMBL" id="JBHUCP010000009">
    <property type="protein sequence ID" value="MFD1530782.1"/>
    <property type="molecule type" value="Genomic_DNA"/>
</dbReference>
<feature type="transmembrane region" description="Helical" evidence="1">
    <location>
        <begin position="112"/>
        <end position="142"/>
    </location>
</feature>
<feature type="transmembrane region" description="Helical" evidence="1">
    <location>
        <begin position="43"/>
        <end position="66"/>
    </location>
</feature>
<sequence length="160" mass="16844">MSSPDQPTRRGDPPVDPRGVRFNATVTTVVLALVLLSGSPWLLAAQAMVFALGAFAGLRFAPYSVLYRAMLAHRLGEPAEREEAAPVRFSQGVGFTFAVVGAVGYFSGLTALGIVATAFALAAAFLNAAFGFCLGCEMYALIARLRNRSSQNNNQQGATA</sequence>
<dbReference type="Pfam" id="PF14340">
    <property type="entry name" value="DUF4395"/>
    <property type="match status" value="1"/>
</dbReference>
<proteinExistence type="predicted"/>
<feature type="transmembrane region" description="Helical" evidence="1">
    <location>
        <begin position="87"/>
        <end position="106"/>
    </location>
</feature>
<organism evidence="3 4">
    <name type="scientific">Pseudonocardia aurantiaca</name>
    <dbReference type="NCBI Taxonomy" id="75290"/>
    <lineage>
        <taxon>Bacteria</taxon>
        <taxon>Bacillati</taxon>
        <taxon>Actinomycetota</taxon>
        <taxon>Actinomycetes</taxon>
        <taxon>Pseudonocardiales</taxon>
        <taxon>Pseudonocardiaceae</taxon>
        <taxon>Pseudonocardia</taxon>
    </lineage>
</organism>
<keyword evidence="1" id="KW-1133">Transmembrane helix</keyword>
<feature type="domain" description="DUF4395" evidence="2">
    <location>
        <begin position="15"/>
        <end position="144"/>
    </location>
</feature>
<dbReference type="Proteomes" id="UP001597145">
    <property type="component" value="Unassembled WGS sequence"/>
</dbReference>
<evidence type="ECO:0000313" key="3">
    <source>
        <dbReference type="EMBL" id="MFD1530782.1"/>
    </source>
</evidence>
<dbReference type="RefSeq" id="WP_343970563.1">
    <property type="nucleotide sequence ID" value="NZ_BAAAJG010000002.1"/>
</dbReference>
<keyword evidence="4" id="KW-1185">Reference proteome</keyword>
<name>A0ABW4FP58_9PSEU</name>
<reference evidence="4" key="1">
    <citation type="journal article" date="2019" name="Int. J. Syst. Evol. Microbiol.">
        <title>The Global Catalogue of Microorganisms (GCM) 10K type strain sequencing project: providing services to taxonomists for standard genome sequencing and annotation.</title>
        <authorList>
            <consortium name="The Broad Institute Genomics Platform"/>
            <consortium name="The Broad Institute Genome Sequencing Center for Infectious Disease"/>
            <person name="Wu L."/>
            <person name="Ma J."/>
        </authorList>
    </citation>
    <scope>NUCLEOTIDE SEQUENCE [LARGE SCALE GENOMIC DNA]</scope>
    <source>
        <strain evidence="4">JCM 12165</strain>
    </source>
</reference>
<keyword evidence="1" id="KW-0812">Transmembrane</keyword>
<feature type="transmembrane region" description="Helical" evidence="1">
    <location>
        <begin position="20"/>
        <end position="37"/>
    </location>
</feature>